<dbReference type="InterPro" id="IPR050261">
    <property type="entry name" value="FrsA_esterase"/>
</dbReference>
<feature type="domain" description="Xaa-Pro dipeptidyl-peptidase-like" evidence="2">
    <location>
        <begin position="128"/>
        <end position="310"/>
    </location>
</feature>
<dbReference type="EMBL" id="JAGKQQ010000001">
    <property type="protein sequence ID" value="MBP3959779.1"/>
    <property type="molecule type" value="Genomic_DNA"/>
</dbReference>
<dbReference type="Proteomes" id="UP000676565">
    <property type="component" value="Unassembled WGS sequence"/>
</dbReference>
<evidence type="ECO:0000313" key="3">
    <source>
        <dbReference type="EMBL" id="MBP3959779.1"/>
    </source>
</evidence>
<feature type="signal peptide" evidence="1">
    <location>
        <begin position="1"/>
        <end position="28"/>
    </location>
</feature>
<dbReference type="PANTHER" id="PTHR22946:SF8">
    <property type="entry name" value="ACETYL XYLAN ESTERASE DOMAIN-CONTAINING PROTEIN"/>
    <property type="match status" value="1"/>
</dbReference>
<name>A0ABS5C1E3_9BACT</name>
<proteinExistence type="predicted"/>
<dbReference type="PANTHER" id="PTHR22946">
    <property type="entry name" value="DIENELACTONE HYDROLASE DOMAIN-CONTAINING PROTEIN-RELATED"/>
    <property type="match status" value="1"/>
</dbReference>
<dbReference type="InterPro" id="IPR000383">
    <property type="entry name" value="Xaa-Pro-like_dom"/>
</dbReference>
<evidence type="ECO:0000313" key="4">
    <source>
        <dbReference type="Proteomes" id="UP000676565"/>
    </source>
</evidence>
<gene>
    <name evidence="3" type="ORF">J8F10_31415</name>
</gene>
<evidence type="ECO:0000256" key="1">
    <source>
        <dbReference type="SAM" id="SignalP"/>
    </source>
</evidence>
<keyword evidence="4" id="KW-1185">Reference proteome</keyword>
<accession>A0ABS5C1E3</accession>
<dbReference type="InterPro" id="IPR029058">
    <property type="entry name" value="AB_hydrolase_fold"/>
</dbReference>
<keyword evidence="1" id="KW-0732">Signal</keyword>
<dbReference type="RefSeq" id="WP_210660550.1">
    <property type="nucleotide sequence ID" value="NZ_JAGKQQ010000001.1"/>
</dbReference>
<protein>
    <submittedName>
        <fullName evidence="3">Acetylxylan esterase</fullName>
    </submittedName>
</protein>
<dbReference type="SUPFAM" id="SSF53474">
    <property type="entry name" value="alpha/beta-Hydrolases"/>
    <property type="match status" value="1"/>
</dbReference>
<comment type="caution">
    <text evidence="3">The sequence shown here is derived from an EMBL/GenBank/DDBJ whole genome shotgun (WGS) entry which is preliminary data.</text>
</comment>
<dbReference type="Gene3D" id="3.40.50.1820">
    <property type="entry name" value="alpha/beta hydrolase"/>
    <property type="match status" value="2"/>
</dbReference>
<sequence>MLSRRDALALPAAAGLLSSRPFLQFAFAADTEDPTKVFTDGKKPTDARLGAPKTLNDYFPFVVPKSKEAWEARRKQLREQLLVATGLWPLPEKTPLNATVHGKIDKGDYTIEKVYFASTPGHYVCGNLYRPVGPDSSKPAKFPGVLFAHGHWENGRLHDAGEKAGKANVDGGGEPDMDRGRYFLQALPATLAKLGFVVFHYDMVGVADSTAIPHGKGFADAEGELRLQSAMGLQTWNSVRALDFLAGLPDVDTTRLGMTGASGGGTQTFMLAAIDDRLAVVFPAVMVSTGMQGGCVCENCSLLRVNTGNVEIAGLFAPKPQAMSAANDWTKELMTKGYPELQQLYGLYGAKDKVAAKAWLEYGHQYNVHAREMMYAWLQKHLQGKGETVKEPAFKPVAPTSGLSVFDDKHPRPKDELGAKALREVMAKASDEQIAKLTPKDAESLKEFQRVVGTALQMMVNSELPKEIAVRTGPLESKGDGHTVHRAVFGRKDEKDAVPACGVIGAKFTGDRVAIWLHPQGKASLFEGGKVAPAAKSITDAGVAILAPDLLGTGENRFPKSFPVDKGFAGYTHGYNRTLLANRAHDVLTLIAFGRSNPAWKTLYLVGWNEFGPVAILAKALAGDAVAKTAADMNQFKFEDIKDTADPMLLPGAVKYGGLGAFLALCAPGEVLVHNHKGTGSGQVSRAAYEAAGAGKNLTRSAEKLEPAKVVEWLVK</sequence>
<organism evidence="3 4">
    <name type="scientific">Gemmata palustris</name>
    <dbReference type="NCBI Taxonomy" id="2822762"/>
    <lineage>
        <taxon>Bacteria</taxon>
        <taxon>Pseudomonadati</taxon>
        <taxon>Planctomycetota</taxon>
        <taxon>Planctomycetia</taxon>
        <taxon>Gemmatales</taxon>
        <taxon>Gemmataceae</taxon>
        <taxon>Gemmata</taxon>
    </lineage>
</organism>
<reference evidence="3 4" key="1">
    <citation type="submission" date="2021-04" db="EMBL/GenBank/DDBJ databases">
        <authorList>
            <person name="Ivanova A."/>
        </authorList>
    </citation>
    <scope>NUCLEOTIDE SEQUENCE [LARGE SCALE GENOMIC DNA]</scope>
    <source>
        <strain evidence="3 4">G18</strain>
    </source>
</reference>
<dbReference type="Pfam" id="PF02129">
    <property type="entry name" value="Peptidase_S15"/>
    <property type="match status" value="1"/>
</dbReference>
<feature type="chain" id="PRO_5045167447" evidence="1">
    <location>
        <begin position="29"/>
        <end position="716"/>
    </location>
</feature>
<evidence type="ECO:0000259" key="2">
    <source>
        <dbReference type="Pfam" id="PF02129"/>
    </source>
</evidence>